<gene>
    <name evidence="1" type="ORF">STIAU_0649</name>
</gene>
<dbReference type="AlphaFoldDB" id="Q08TA6"/>
<comment type="caution">
    <text evidence="1">The sequence shown here is derived from an EMBL/GenBank/DDBJ whole genome shotgun (WGS) entry which is preliminary data.</text>
</comment>
<protein>
    <submittedName>
        <fullName evidence="1">Uncharacterized protein</fullName>
    </submittedName>
</protein>
<sequence length="19" mass="2096">ENAFGIGFALPSVERQPYT</sequence>
<feature type="non-terminal residue" evidence="1">
    <location>
        <position position="1"/>
    </location>
</feature>
<dbReference type="EMBL" id="AAMD01000150">
    <property type="protein sequence ID" value="EAU63710.1"/>
    <property type="molecule type" value="Genomic_DNA"/>
</dbReference>
<accession>Q08TA6</accession>
<evidence type="ECO:0000313" key="1">
    <source>
        <dbReference type="EMBL" id="EAU63710.1"/>
    </source>
</evidence>
<organism evidence="1 2">
    <name type="scientific">Stigmatella aurantiaca (strain DW4/3-1)</name>
    <dbReference type="NCBI Taxonomy" id="378806"/>
    <lineage>
        <taxon>Bacteria</taxon>
        <taxon>Pseudomonadati</taxon>
        <taxon>Myxococcota</taxon>
        <taxon>Myxococcia</taxon>
        <taxon>Myxococcales</taxon>
        <taxon>Cystobacterineae</taxon>
        <taxon>Archangiaceae</taxon>
        <taxon>Stigmatella</taxon>
    </lineage>
</organism>
<reference evidence="1 2" key="1">
    <citation type="submission" date="2006-04" db="EMBL/GenBank/DDBJ databases">
        <authorList>
            <person name="Nierman W.C."/>
        </authorList>
    </citation>
    <scope>NUCLEOTIDE SEQUENCE [LARGE SCALE GENOMIC DNA]</scope>
    <source>
        <strain evidence="1 2">DW4/3-1</strain>
    </source>
</reference>
<proteinExistence type="predicted"/>
<name>Q08TA6_STIAD</name>
<dbReference type="Proteomes" id="UP000032702">
    <property type="component" value="Unassembled WGS sequence"/>
</dbReference>
<evidence type="ECO:0000313" key="2">
    <source>
        <dbReference type="Proteomes" id="UP000032702"/>
    </source>
</evidence>